<protein>
    <submittedName>
        <fullName evidence="1">Uncharacterized protein</fullName>
    </submittedName>
</protein>
<evidence type="ECO:0000313" key="2">
    <source>
        <dbReference type="Proteomes" id="UP000028006"/>
    </source>
</evidence>
<evidence type="ECO:0000313" key="1">
    <source>
        <dbReference type="EMBL" id="KEQ11718.1"/>
    </source>
</evidence>
<dbReference type="EMBL" id="JOKG01000006">
    <property type="protein sequence ID" value="KEQ11718.1"/>
    <property type="molecule type" value="Genomic_DNA"/>
</dbReference>
<dbReference type="Proteomes" id="UP000028006">
    <property type="component" value="Unassembled WGS sequence"/>
</dbReference>
<sequence length="414" mass="46954">MAVFQGMPPADMGKFILQARERVIYSAPSISDDVASALIDRYTALDQNSCIVILDYDENVFRLGYGRNESIQMLVDAGVEIRKQKGLRIGTLLIDEKGWAFSLAPMAVESQNQGDGVNAIQLHGDQVKAIVRSITPPSNPKKTNVLYEPGPEADIPGVEIGSDFLGPEEIKKVTKSITDNPPQAFDLQRIVQIYKTHLQFVEIELEGGRIEQRTLKFSDELMEVIFAGSKEVEKKVNASYKLIEDIELKEFKKLRSEYQQLRNDYAPNLGKRLGRVVLKTRRAEFDEKVKGLRTRLNDYCNSSRATIKSSIEKSLEGLAEELSPIVLDKPPQSLQARCSKVTKETAKQYLLDMLMKSAPSADKLLDKTRLHCTYKDVTYEMLKEPEFQKQIKEKFPYEEWVKPLDELEAVESKQ</sequence>
<reference evidence="1 2" key="1">
    <citation type="submission" date="2014-06" db="EMBL/GenBank/DDBJ databases">
        <title>Whole Genome Sequences of Three Symbiotic Endozoicomonas Bacteria.</title>
        <authorList>
            <person name="Neave M.J."/>
            <person name="Apprill A."/>
            <person name="Voolstra C.R."/>
        </authorList>
    </citation>
    <scope>NUCLEOTIDE SEQUENCE [LARGE SCALE GENOMIC DNA]</scope>
    <source>
        <strain evidence="1 2">LMG 24815</strain>
    </source>
</reference>
<accession>A0A081MZU5</accession>
<name>A0A081MZU5_9GAMM</name>
<proteinExistence type="predicted"/>
<dbReference type="eggNOG" id="ENOG503005R">
    <property type="taxonomic scope" value="Bacteria"/>
</dbReference>
<organism evidence="1 2">
    <name type="scientific">Endozoicomonas montiporae</name>
    <dbReference type="NCBI Taxonomy" id="1027273"/>
    <lineage>
        <taxon>Bacteria</taxon>
        <taxon>Pseudomonadati</taxon>
        <taxon>Pseudomonadota</taxon>
        <taxon>Gammaproteobacteria</taxon>
        <taxon>Oceanospirillales</taxon>
        <taxon>Endozoicomonadaceae</taxon>
        <taxon>Endozoicomonas</taxon>
    </lineage>
</organism>
<keyword evidence="2" id="KW-1185">Reference proteome</keyword>
<gene>
    <name evidence="1" type="ORF">GZ77_24735</name>
</gene>
<dbReference type="AlphaFoldDB" id="A0A081MZU5"/>
<dbReference type="RefSeq" id="WP_034879467.1">
    <property type="nucleotide sequence ID" value="NZ_JOKG01000006.1"/>
</dbReference>
<comment type="caution">
    <text evidence="1">The sequence shown here is derived from an EMBL/GenBank/DDBJ whole genome shotgun (WGS) entry which is preliminary data.</text>
</comment>